<dbReference type="Proteomes" id="UP000004619">
    <property type="component" value="Unassembled WGS sequence"/>
</dbReference>
<dbReference type="EMBL" id="ACOP02000003">
    <property type="protein sequence ID" value="EEU98104.1"/>
    <property type="molecule type" value="Genomic_DNA"/>
</dbReference>
<gene>
    <name evidence="1" type="ORF">FAEPRAA2165_00032</name>
</gene>
<proteinExistence type="predicted"/>
<name>C7H194_FAED2</name>
<comment type="caution">
    <text evidence="1">The sequence shown here is derived from an EMBL/GenBank/DDBJ whole genome shotgun (WGS) entry which is preliminary data.</text>
</comment>
<keyword evidence="2" id="KW-1185">Reference proteome</keyword>
<dbReference type="AlphaFoldDB" id="C7H194"/>
<reference evidence="1" key="1">
    <citation type="submission" date="2009-08" db="EMBL/GenBank/DDBJ databases">
        <authorList>
            <person name="Weinstock G."/>
            <person name="Sodergren E."/>
            <person name="Clifton S."/>
            <person name="Fulton L."/>
            <person name="Fulton B."/>
            <person name="Courtney L."/>
            <person name="Fronick C."/>
            <person name="Harrison M."/>
            <person name="Strong C."/>
            <person name="Farmer C."/>
            <person name="Delahaunty K."/>
            <person name="Markovic C."/>
            <person name="Hall O."/>
            <person name="Minx P."/>
            <person name="Tomlinson C."/>
            <person name="Mitreva M."/>
            <person name="Nelson J."/>
            <person name="Hou S."/>
            <person name="Wollam A."/>
            <person name="Pepin K.H."/>
            <person name="Johnson M."/>
            <person name="Bhonagiri V."/>
            <person name="Nash W.E."/>
            <person name="Warren W."/>
            <person name="Chinwalla A."/>
            <person name="Mardis E.R."/>
            <person name="Wilson R.K."/>
        </authorList>
    </citation>
    <scope>NUCLEOTIDE SEQUENCE [LARGE SCALE GENOMIC DNA]</scope>
    <source>
        <strain evidence="1">A2-165</strain>
    </source>
</reference>
<accession>C7H194</accession>
<evidence type="ECO:0000313" key="2">
    <source>
        <dbReference type="Proteomes" id="UP000004619"/>
    </source>
</evidence>
<evidence type="ECO:0000313" key="1">
    <source>
        <dbReference type="EMBL" id="EEU98104.1"/>
    </source>
</evidence>
<protein>
    <submittedName>
        <fullName evidence="1">Uncharacterized protein</fullName>
    </submittedName>
</protein>
<dbReference type="HOGENOM" id="CLU_3168292_0_0_9"/>
<organism evidence="1 2">
    <name type="scientific">Faecalibacterium duncaniae (strain DSM 17677 / JCM 31915 / A2-165)</name>
    <name type="common">Faecalibacterium prausnitzii</name>
    <dbReference type="NCBI Taxonomy" id="411483"/>
    <lineage>
        <taxon>Bacteria</taxon>
        <taxon>Bacillati</taxon>
        <taxon>Bacillota</taxon>
        <taxon>Clostridia</taxon>
        <taxon>Eubacteriales</taxon>
        <taxon>Oscillospiraceae</taxon>
        <taxon>Faecalibacterium</taxon>
    </lineage>
</organism>
<sequence>MQAASTFPRISCGKITNFYGNCTQKADRHTPTGFFIGIDFLDQPSIS</sequence>